<feature type="compositionally biased region" description="Basic and acidic residues" evidence="1">
    <location>
        <begin position="1"/>
        <end position="29"/>
    </location>
</feature>
<sequence>MPDAWNDKDERQYQHIKQSELERGEREEQAEAIAARTVNKHRREEGRTPNKRTQGTGNPNQALADLSRDELYNRAKEAGIAGRSRMSKAALVQALGG</sequence>
<name>A0ABV6B0W0_9DEIO</name>
<feature type="region of interest" description="Disordered" evidence="1">
    <location>
        <begin position="1"/>
        <end position="67"/>
    </location>
</feature>
<feature type="compositionally biased region" description="Polar residues" evidence="1">
    <location>
        <begin position="51"/>
        <end position="61"/>
    </location>
</feature>
<gene>
    <name evidence="2" type="ORF">ACFFLM_15585</name>
</gene>
<accession>A0ABV6B0W0</accession>
<organism evidence="2 3">
    <name type="scientific">Deinococcus oregonensis</name>
    <dbReference type="NCBI Taxonomy" id="1805970"/>
    <lineage>
        <taxon>Bacteria</taxon>
        <taxon>Thermotogati</taxon>
        <taxon>Deinococcota</taxon>
        <taxon>Deinococci</taxon>
        <taxon>Deinococcales</taxon>
        <taxon>Deinococcaceae</taxon>
        <taxon>Deinococcus</taxon>
    </lineage>
</organism>
<evidence type="ECO:0000313" key="3">
    <source>
        <dbReference type="Proteomes" id="UP001589733"/>
    </source>
</evidence>
<protein>
    <submittedName>
        <fullName evidence="2">Addiction module toxin RelE</fullName>
    </submittedName>
</protein>
<proteinExistence type="predicted"/>
<keyword evidence="3" id="KW-1185">Reference proteome</keyword>
<dbReference type="RefSeq" id="WP_380012130.1">
    <property type="nucleotide sequence ID" value="NZ_JBHLYR010000049.1"/>
</dbReference>
<evidence type="ECO:0000256" key="1">
    <source>
        <dbReference type="SAM" id="MobiDB-lite"/>
    </source>
</evidence>
<dbReference type="EMBL" id="JBHLYR010000049">
    <property type="protein sequence ID" value="MFB9993390.1"/>
    <property type="molecule type" value="Genomic_DNA"/>
</dbReference>
<evidence type="ECO:0000313" key="2">
    <source>
        <dbReference type="EMBL" id="MFB9993390.1"/>
    </source>
</evidence>
<comment type="caution">
    <text evidence="2">The sequence shown here is derived from an EMBL/GenBank/DDBJ whole genome shotgun (WGS) entry which is preliminary data.</text>
</comment>
<dbReference type="Proteomes" id="UP001589733">
    <property type="component" value="Unassembled WGS sequence"/>
</dbReference>
<reference evidence="2 3" key="1">
    <citation type="submission" date="2024-09" db="EMBL/GenBank/DDBJ databases">
        <authorList>
            <person name="Sun Q."/>
            <person name="Mori K."/>
        </authorList>
    </citation>
    <scope>NUCLEOTIDE SEQUENCE [LARGE SCALE GENOMIC DNA]</scope>
    <source>
        <strain evidence="2 3">JCM 13503</strain>
    </source>
</reference>